<reference evidence="2" key="1">
    <citation type="journal article" date="2019" name="Sci. Rep.">
        <title>Draft genome of Tanacetum cinerariifolium, the natural source of mosquito coil.</title>
        <authorList>
            <person name="Yamashiro T."/>
            <person name="Shiraishi A."/>
            <person name="Satake H."/>
            <person name="Nakayama K."/>
        </authorList>
    </citation>
    <scope>NUCLEOTIDE SEQUENCE</scope>
</reference>
<dbReference type="EMBL" id="BKCJ010002885">
    <property type="protein sequence ID" value="GEU51560.1"/>
    <property type="molecule type" value="Genomic_DNA"/>
</dbReference>
<dbReference type="AlphaFoldDB" id="A0A6L2KS27"/>
<feature type="region of interest" description="Disordered" evidence="1">
    <location>
        <begin position="1"/>
        <end position="35"/>
    </location>
</feature>
<evidence type="ECO:0000313" key="2">
    <source>
        <dbReference type="EMBL" id="GEU51560.1"/>
    </source>
</evidence>
<evidence type="ECO:0000256" key="1">
    <source>
        <dbReference type="SAM" id="MobiDB-lite"/>
    </source>
</evidence>
<protein>
    <submittedName>
        <fullName evidence="2">Uncharacterized protein</fullName>
    </submittedName>
</protein>
<gene>
    <name evidence="2" type="ORF">Tci_023538</name>
</gene>
<organism evidence="2">
    <name type="scientific">Tanacetum cinerariifolium</name>
    <name type="common">Dalmatian daisy</name>
    <name type="synonym">Chrysanthemum cinerariifolium</name>
    <dbReference type="NCBI Taxonomy" id="118510"/>
    <lineage>
        <taxon>Eukaryota</taxon>
        <taxon>Viridiplantae</taxon>
        <taxon>Streptophyta</taxon>
        <taxon>Embryophyta</taxon>
        <taxon>Tracheophyta</taxon>
        <taxon>Spermatophyta</taxon>
        <taxon>Magnoliopsida</taxon>
        <taxon>eudicotyledons</taxon>
        <taxon>Gunneridae</taxon>
        <taxon>Pentapetalae</taxon>
        <taxon>asterids</taxon>
        <taxon>campanulids</taxon>
        <taxon>Asterales</taxon>
        <taxon>Asteraceae</taxon>
        <taxon>Asteroideae</taxon>
        <taxon>Anthemideae</taxon>
        <taxon>Anthemidinae</taxon>
        <taxon>Tanacetum</taxon>
    </lineage>
</organism>
<sequence>MDDGDDVNDKLSFGAKEESMDDGDDVNDKLSFGAKPKNVNDTTRVSVMGEFLQEESQVFFGEKLRKMDPRLQKIISSSESKVLGQSGFPAYVSAGSGSYVPIRRIHRNGYGILKV</sequence>
<accession>A0A6L2KS27</accession>
<name>A0A6L2KS27_TANCI</name>
<comment type="caution">
    <text evidence="2">The sequence shown here is derived from an EMBL/GenBank/DDBJ whole genome shotgun (WGS) entry which is preliminary data.</text>
</comment>
<proteinExistence type="predicted"/>